<dbReference type="PANTHER" id="PTHR30157:SF0">
    <property type="entry name" value="NADPH-DEPENDENT FERRIC-CHELATE REDUCTASE"/>
    <property type="match status" value="1"/>
</dbReference>
<dbReference type="InterPro" id="IPR007037">
    <property type="entry name" value="SIP_rossman_dom"/>
</dbReference>
<evidence type="ECO:0000313" key="2">
    <source>
        <dbReference type="EMBL" id="SFA60452.1"/>
    </source>
</evidence>
<dbReference type="Pfam" id="PF08021">
    <property type="entry name" value="FAD_binding_9"/>
    <property type="match status" value="1"/>
</dbReference>
<dbReference type="PROSITE" id="PS51384">
    <property type="entry name" value="FAD_FR"/>
    <property type="match status" value="1"/>
</dbReference>
<dbReference type="GO" id="GO:0016491">
    <property type="term" value="F:oxidoreductase activity"/>
    <property type="evidence" value="ECO:0007669"/>
    <property type="project" value="InterPro"/>
</dbReference>
<reference evidence="2 3" key="1">
    <citation type="submission" date="2016-10" db="EMBL/GenBank/DDBJ databases">
        <authorList>
            <person name="de Groot N.N."/>
        </authorList>
    </citation>
    <scope>NUCLEOTIDE SEQUENCE [LARGE SCALE GENOMIC DNA]</scope>
    <source>
        <strain evidence="2 3">DSM 44908</strain>
    </source>
</reference>
<accession>A0A1I0U8P3</accession>
<dbReference type="PANTHER" id="PTHR30157">
    <property type="entry name" value="FERRIC REDUCTASE, NADPH-DEPENDENT"/>
    <property type="match status" value="1"/>
</dbReference>
<proteinExistence type="predicted"/>
<name>A0A1I0U8P3_9NOCA</name>
<evidence type="ECO:0000259" key="1">
    <source>
        <dbReference type="PROSITE" id="PS51384"/>
    </source>
</evidence>
<dbReference type="OrthoDB" id="9814826at2"/>
<dbReference type="SUPFAM" id="SSF63380">
    <property type="entry name" value="Riboflavin synthase domain-like"/>
    <property type="match status" value="1"/>
</dbReference>
<sequence length="256" mass="27596">MARRITTLTVRRTEKVADHLVRVVLGDPGFDEFEPSEFTDGYVKLHFDVAGEAVLRTYTVSAVDRAAREIAIDFVVHGESGVAGPWASNAQPGQPLSFYGPAGAYAPREDAAWHLLAADETGLPALAAALRAMPENARGVAVVEVAGPGDRLPLTAPAGVEVQWVHRGASADVAPDDVVGANAPLVAAVRAIEWRPGPVQVFVHGEAEAVMHHIRPYVRRERGVPAEWASISGYWRRGRTEEGFRTWKRDLAAAEA</sequence>
<dbReference type="GeneID" id="85487227"/>
<protein>
    <submittedName>
        <fullName evidence="2">NADPH-dependent ferric siderophore reductase, contains FAD-binding and SIP domains</fullName>
    </submittedName>
</protein>
<feature type="domain" description="FAD-binding FR-type" evidence="1">
    <location>
        <begin position="3"/>
        <end position="108"/>
    </location>
</feature>
<dbReference type="Gene3D" id="3.40.50.80">
    <property type="entry name" value="Nucleotide-binding domain of ferredoxin-NADP reductase (FNR) module"/>
    <property type="match status" value="1"/>
</dbReference>
<dbReference type="Proteomes" id="UP000182054">
    <property type="component" value="Unassembled WGS sequence"/>
</dbReference>
<dbReference type="Gene3D" id="2.40.30.10">
    <property type="entry name" value="Translation factors"/>
    <property type="match status" value="1"/>
</dbReference>
<gene>
    <name evidence="2" type="ORF">SAMN05444374_11567</name>
</gene>
<dbReference type="RefSeq" id="WP_068364511.1">
    <property type="nucleotide sequence ID" value="NZ_FOJN01000015.1"/>
</dbReference>
<dbReference type="InterPro" id="IPR017938">
    <property type="entry name" value="Riboflavin_synthase-like_b-brl"/>
</dbReference>
<dbReference type="CDD" id="cd06193">
    <property type="entry name" value="siderophore_interacting"/>
    <property type="match status" value="1"/>
</dbReference>
<dbReference type="InterPro" id="IPR013113">
    <property type="entry name" value="SIP_FAD-bd"/>
</dbReference>
<dbReference type="InterPro" id="IPR039261">
    <property type="entry name" value="FNR_nucleotide-bd"/>
</dbReference>
<dbReference type="EMBL" id="FOJN01000015">
    <property type="protein sequence ID" value="SFA60452.1"/>
    <property type="molecule type" value="Genomic_DNA"/>
</dbReference>
<dbReference type="AlphaFoldDB" id="A0A1I0U8P3"/>
<dbReference type="InterPro" id="IPR017927">
    <property type="entry name" value="FAD-bd_FR_type"/>
</dbReference>
<evidence type="ECO:0000313" key="3">
    <source>
        <dbReference type="Proteomes" id="UP000182054"/>
    </source>
</evidence>
<organism evidence="2 3">
    <name type="scientific">Rhodococcoides kroppenstedtii</name>
    <dbReference type="NCBI Taxonomy" id="293050"/>
    <lineage>
        <taxon>Bacteria</taxon>
        <taxon>Bacillati</taxon>
        <taxon>Actinomycetota</taxon>
        <taxon>Actinomycetes</taxon>
        <taxon>Mycobacteriales</taxon>
        <taxon>Nocardiaceae</taxon>
        <taxon>Rhodococcoides</taxon>
    </lineage>
</organism>
<dbReference type="Pfam" id="PF04954">
    <property type="entry name" value="SIP"/>
    <property type="match status" value="1"/>
</dbReference>
<dbReference type="InterPro" id="IPR039374">
    <property type="entry name" value="SIP_fam"/>
</dbReference>